<feature type="transmembrane region" description="Helical" evidence="1">
    <location>
        <begin position="80"/>
        <end position="104"/>
    </location>
</feature>
<evidence type="ECO:0000313" key="2">
    <source>
        <dbReference type="EMBL" id="GLJ76482.1"/>
    </source>
</evidence>
<dbReference type="Proteomes" id="UP001142372">
    <property type="component" value="Unassembled WGS sequence"/>
</dbReference>
<keyword evidence="3" id="KW-1185">Reference proteome</keyword>
<feature type="transmembrane region" description="Helical" evidence="1">
    <location>
        <begin position="36"/>
        <end position="60"/>
    </location>
</feature>
<feature type="transmembrane region" description="Helical" evidence="1">
    <location>
        <begin position="111"/>
        <end position="136"/>
    </location>
</feature>
<gene>
    <name evidence="2" type="ORF">GCM10017584_20560</name>
</gene>
<evidence type="ECO:0000313" key="3">
    <source>
        <dbReference type="Proteomes" id="UP001142372"/>
    </source>
</evidence>
<keyword evidence="1" id="KW-1133">Transmembrane helix</keyword>
<protein>
    <submittedName>
        <fullName evidence="2">Uncharacterized protein</fullName>
    </submittedName>
</protein>
<dbReference type="EMBL" id="BSEN01000007">
    <property type="protein sequence ID" value="GLJ76482.1"/>
    <property type="molecule type" value="Genomic_DNA"/>
</dbReference>
<feature type="transmembrane region" description="Helical" evidence="1">
    <location>
        <begin position="233"/>
        <end position="251"/>
    </location>
</feature>
<keyword evidence="1" id="KW-0472">Membrane</keyword>
<reference evidence="2" key="1">
    <citation type="journal article" date="2014" name="Int. J. Syst. Evol. Microbiol.">
        <title>Complete genome sequence of Corynebacterium casei LMG S-19264T (=DSM 44701T), isolated from a smear-ripened cheese.</title>
        <authorList>
            <consortium name="US DOE Joint Genome Institute (JGI-PGF)"/>
            <person name="Walter F."/>
            <person name="Albersmeier A."/>
            <person name="Kalinowski J."/>
            <person name="Ruckert C."/>
        </authorList>
    </citation>
    <scope>NUCLEOTIDE SEQUENCE</scope>
    <source>
        <strain evidence="2">VKM Ac-1401</strain>
    </source>
</reference>
<reference evidence="2" key="2">
    <citation type="submission" date="2023-01" db="EMBL/GenBank/DDBJ databases">
        <authorList>
            <person name="Sun Q."/>
            <person name="Evtushenko L."/>
        </authorList>
    </citation>
    <scope>NUCLEOTIDE SEQUENCE</scope>
    <source>
        <strain evidence="2">VKM Ac-1401</strain>
    </source>
</reference>
<proteinExistence type="predicted"/>
<accession>A0A9W6HAS6</accession>
<dbReference type="RefSeq" id="WP_271177152.1">
    <property type="nucleotide sequence ID" value="NZ_BAAAJO010000004.1"/>
</dbReference>
<keyword evidence="1" id="KW-0812">Transmembrane</keyword>
<sequence length="258" mass="28584">MTAITPEAVNLRTTPASAQRIWRVVRLNLVNKYTTIWVPIMIMGFIWLVNYLIWWIIFVATEPKDRAHALEGTQWSGGGFYIFVYMLVVGIQVISMTFPFALGYSVTRRDFYLGSALTFGMLAAGYSIGFSVLSMLEEATGGWGLGGHLFTSVYFGGGGFWERLFIVFVSMLFFFFVGSTSGTIFMRWRVNGLLIAMAILVLLLVGLVALITFTGNWPAVGSWFMTMGPTGVVAWLLVPTAIAAVAGFFILRRSTPKS</sequence>
<name>A0A9W6HAS6_9MICO</name>
<dbReference type="AlphaFoldDB" id="A0A9W6HAS6"/>
<comment type="caution">
    <text evidence="2">The sequence shown here is derived from an EMBL/GenBank/DDBJ whole genome shotgun (WGS) entry which is preliminary data.</text>
</comment>
<feature type="transmembrane region" description="Helical" evidence="1">
    <location>
        <begin position="164"/>
        <end position="186"/>
    </location>
</feature>
<feature type="transmembrane region" description="Helical" evidence="1">
    <location>
        <begin position="193"/>
        <end position="213"/>
    </location>
</feature>
<evidence type="ECO:0000256" key="1">
    <source>
        <dbReference type="SAM" id="Phobius"/>
    </source>
</evidence>
<organism evidence="2 3">
    <name type="scientific">Leifsonia poae</name>
    <dbReference type="NCBI Taxonomy" id="110933"/>
    <lineage>
        <taxon>Bacteria</taxon>
        <taxon>Bacillati</taxon>
        <taxon>Actinomycetota</taxon>
        <taxon>Actinomycetes</taxon>
        <taxon>Micrococcales</taxon>
        <taxon>Microbacteriaceae</taxon>
        <taxon>Leifsonia</taxon>
    </lineage>
</organism>